<dbReference type="Pfam" id="PF05523">
    <property type="entry name" value="FdtA"/>
    <property type="match status" value="1"/>
</dbReference>
<keyword evidence="3" id="KW-1185">Reference proteome</keyword>
<keyword evidence="2" id="KW-0413">Isomerase</keyword>
<dbReference type="EMBL" id="PRDK01000005">
    <property type="protein sequence ID" value="MBE8714116.1"/>
    <property type="molecule type" value="Genomic_DNA"/>
</dbReference>
<dbReference type="Gene3D" id="2.60.120.10">
    <property type="entry name" value="Jelly Rolls"/>
    <property type="match status" value="1"/>
</dbReference>
<dbReference type="InterPro" id="IPR011051">
    <property type="entry name" value="RmlC_Cupin_sf"/>
</dbReference>
<gene>
    <name evidence="2" type="ORF">C4F49_10525</name>
</gene>
<evidence type="ECO:0000313" key="3">
    <source>
        <dbReference type="Proteomes" id="UP000616201"/>
    </source>
</evidence>
<dbReference type="AlphaFoldDB" id="A0A928YQE0"/>
<accession>A0A928YQE0</accession>
<name>A0A928YQE0_9SPHI</name>
<evidence type="ECO:0000313" key="2">
    <source>
        <dbReference type="EMBL" id="MBE8714116.1"/>
    </source>
</evidence>
<dbReference type="GO" id="GO:0016853">
    <property type="term" value="F:isomerase activity"/>
    <property type="evidence" value="ECO:0007669"/>
    <property type="project" value="UniProtKB-KW"/>
</dbReference>
<evidence type="ECO:0000259" key="1">
    <source>
        <dbReference type="Pfam" id="PF05523"/>
    </source>
</evidence>
<dbReference type="InterPro" id="IPR014710">
    <property type="entry name" value="RmlC-like_jellyroll"/>
</dbReference>
<proteinExistence type="predicted"/>
<dbReference type="RefSeq" id="WP_196934290.1">
    <property type="nucleotide sequence ID" value="NZ_MU158697.1"/>
</dbReference>
<protein>
    <submittedName>
        <fullName evidence="2">dTDP-6-deoxy-3,4-keto-hexulose isomerase</fullName>
    </submittedName>
</protein>
<comment type="caution">
    <text evidence="2">The sequence shown here is derived from an EMBL/GenBank/DDBJ whole genome shotgun (WGS) entry which is preliminary data.</text>
</comment>
<feature type="domain" description="Sugar 3,4-ketoisomerase QdtA cupin" evidence="1">
    <location>
        <begin position="10"/>
        <end position="137"/>
    </location>
</feature>
<dbReference type="Proteomes" id="UP000616201">
    <property type="component" value="Unassembled WGS sequence"/>
</dbReference>
<dbReference type="InterPro" id="IPR008894">
    <property type="entry name" value="QdtA_cupin_dom"/>
</dbReference>
<organism evidence="2 3">
    <name type="scientific">Sphingobacterium hungaricum</name>
    <dbReference type="NCBI Taxonomy" id="2082723"/>
    <lineage>
        <taxon>Bacteria</taxon>
        <taxon>Pseudomonadati</taxon>
        <taxon>Bacteroidota</taxon>
        <taxon>Sphingobacteriia</taxon>
        <taxon>Sphingobacteriales</taxon>
        <taxon>Sphingobacteriaceae</taxon>
        <taxon>Sphingobacterium</taxon>
    </lineage>
</organism>
<sequence>MIEFIQGGVYEDDRGQIRFVNDFDMTRIKRFYIIKNKDTELIRGWRAHRIEKRWFYVVSGSFTVQFVKIDSWEAPSRELEVKKEQLDATHNKVLYIPDGYGTAFKALEPESELIVFADFGIDHAKSDDYTFPLDYFVNSNDQEFDKPS</sequence>
<dbReference type="SUPFAM" id="SSF51182">
    <property type="entry name" value="RmlC-like cupins"/>
    <property type="match status" value="1"/>
</dbReference>
<reference evidence="2" key="1">
    <citation type="submission" date="2018-02" db="EMBL/GenBank/DDBJ databases">
        <authorList>
            <person name="Vasarhelyi B.M."/>
            <person name="Deshmukh S."/>
            <person name="Balint B."/>
            <person name="Kukolya J."/>
        </authorList>
    </citation>
    <scope>NUCLEOTIDE SEQUENCE</scope>
    <source>
        <strain evidence="2">KB22</strain>
    </source>
</reference>